<name>A0A921HN46_9FIRM</name>
<evidence type="ECO:0000256" key="1">
    <source>
        <dbReference type="ARBA" id="ARBA00043967"/>
    </source>
</evidence>
<evidence type="ECO:0000313" key="4">
    <source>
        <dbReference type="Proteomes" id="UP000780768"/>
    </source>
</evidence>
<organism evidence="3 4">
    <name type="scientific">Megamonas hypermegale</name>
    <dbReference type="NCBI Taxonomy" id="158847"/>
    <lineage>
        <taxon>Bacteria</taxon>
        <taxon>Bacillati</taxon>
        <taxon>Bacillota</taxon>
        <taxon>Negativicutes</taxon>
        <taxon>Selenomonadales</taxon>
        <taxon>Selenomonadaceae</taxon>
        <taxon>Megamonas</taxon>
    </lineage>
</organism>
<dbReference type="GO" id="GO:0016226">
    <property type="term" value="P:iron-sulfur cluster assembly"/>
    <property type="evidence" value="ECO:0007669"/>
    <property type="project" value="InterPro"/>
</dbReference>
<dbReference type="InterPro" id="IPR037284">
    <property type="entry name" value="SUF_FeS_clus_asmbl_SufBD_sf"/>
</dbReference>
<comment type="caution">
    <text evidence="3">The sequence shown here is derived from an EMBL/GenBank/DDBJ whole genome shotgun (WGS) entry which is preliminary data.</text>
</comment>
<dbReference type="Proteomes" id="UP000780768">
    <property type="component" value="Unassembled WGS sequence"/>
</dbReference>
<comment type="similarity">
    <text evidence="1">Belongs to the iron-sulfur cluster assembly SufBD family.</text>
</comment>
<dbReference type="SUPFAM" id="SSF101960">
    <property type="entry name" value="Stabilizer of iron transporter SufD"/>
    <property type="match status" value="1"/>
</dbReference>
<dbReference type="EMBL" id="DYVR01000213">
    <property type="protein sequence ID" value="HJF85522.1"/>
    <property type="molecule type" value="Genomic_DNA"/>
</dbReference>
<evidence type="ECO:0000259" key="2">
    <source>
        <dbReference type="Pfam" id="PF01458"/>
    </source>
</evidence>
<protein>
    <submittedName>
        <fullName evidence="3">SufD family Fe-S cluster assembly protein</fullName>
    </submittedName>
</protein>
<dbReference type="Pfam" id="PF01458">
    <property type="entry name" value="SUFBD_core"/>
    <property type="match status" value="1"/>
</dbReference>
<dbReference type="InterPro" id="IPR000825">
    <property type="entry name" value="SUF_FeS_clus_asmbl_SufBD_core"/>
</dbReference>
<dbReference type="PANTHER" id="PTHR30508:SF1">
    <property type="entry name" value="UPF0051 PROTEIN ABCI8, CHLOROPLASTIC-RELATED"/>
    <property type="match status" value="1"/>
</dbReference>
<reference evidence="3" key="1">
    <citation type="journal article" date="2021" name="PeerJ">
        <title>Extensive microbial diversity within the chicken gut microbiome revealed by metagenomics and culture.</title>
        <authorList>
            <person name="Gilroy R."/>
            <person name="Ravi A."/>
            <person name="Getino M."/>
            <person name="Pursley I."/>
            <person name="Horton D.L."/>
            <person name="Alikhan N.F."/>
            <person name="Baker D."/>
            <person name="Gharbi K."/>
            <person name="Hall N."/>
            <person name="Watson M."/>
            <person name="Adriaenssens E.M."/>
            <person name="Foster-Nyarko E."/>
            <person name="Jarju S."/>
            <person name="Secka A."/>
            <person name="Antonio M."/>
            <person name="Oren A."/>
            <person name="Chaudhuri R.R."/>
            <person name="La Ragione R."/>
            <person name="Hildebrand F."/>
            <person name="Pallen M.J."/>
        </authorList>
    </citation>
    <scope>NUCLEOTIDE SEQUENCE</scope>
    <source>
        <strain evidence="3">7318</strain>
    </source>
</reference>
<dbReference type="InterPro" id="IPR055346">
    <property type="entry name" value="Fe-S_cluster_assembly_SufBD"/>
</dbReference>
<dbReference type="AlphaFoldDB" id="A0A921HN46"/>
<dbReference type="PANTHER" id="PTHR30508">
    <property type="entry name" value="FES CLUSTER ASSEMBLY PROTEIN SUF"/>
    <property type="match status" value="1"/>
</dbReference>
<reference evidence="3" key="2">
    <citation type="submission" date="2021-09" db="EMBL/GenBank/DDBJ databases">
        <authorList>
            <person name="Gilroy R."/>
        </authorList>
    </citation>
    <scope>NUCLEOTIDE SEQUENCE</scope>
    <source>
        <strain evidence="3">7318</strain>
    </source>
</reference>
<accession>A0A921HN46</accession>
<sequence length="360" mass="40080">MENTVIIRNANKLPVPTWRWLKLNDSTIACDKTGSRVNIEPQILNLPDKITIEKNVPADFPAVKTGIGTDADEFVHTHAFEHNTITIEENAVISEPVSFIYKLNDNNFCTHADYIHAKKNSCATLIFVYTSPYDAAGLHGAGLKILAEENAQINIIQLQTLGRNFTCFYDIGTTAADSAKITLRQIALGGRKNWLGIHADLKQHNTVLKLNLDYIAGQNQNIDINYVAAIHGQKNNVQITANGILMHNAQKTMRGTLDFKQGCKGSVGNESENVLLLDENIQNKSIPLILCGEDDIEGNHSASIGEMDEAQLFYLHTRGLSDAQIRRMQIDAKIQLICNDLPQSLHEYVLNYEKNFKEAV</sequence>
<gene>
    <name evidence="3" type="ORF">K8V65_07680</name>
</gene>
<evidence type="ECO:0000313" key="3">
    <source>
        <dbReference type="EMBL" id="HJF85522.1"/>
    </source>
</evidence>
<proteinExistence type="inferred from homology"/>
<feature type="domain" description="SUF system FeS cluster assembly SufBD core" evidence="2">
    <location>
        <begin position="107"/>
        <end position="332"/>
    </location>
</feature>